<evidence type="ECO:0000313" key="2">
    <source>
        <dbReference type="Proteomes" id="UP001437256"/>
    </source>
</evidence>
<gene>
    <name evidence="1" type="primary">BPH1_2</name>
    <name evidence="1" type="ORF">AAF712_009398</name>
</gene>
<evidence type="ECO:0000313" key="1">
    <source>
        <dbReference type="EMBL" id="KAL0063706.1"/>
    </source>
</evidence>
<proteinExistence type="predicted"/>
<name>A0ABR2ZRJ2_9AGAR</name>
<dbReference type="Proteomes" id="UP001437256">
    <property type="component" value="Unassembled WGS sequence"/>
</dbReference>
<keyword evidence="2" id="KW-1185">Reference proteome</keyword>
<sequence>MATLDLTSLSSYSAIQPTITSLAFHEREYSKLGILAMGGRDGSITLRTWTADGTPVNEKAQWEFLTVRAMKVRTPPGRGIGSRLPAITALRFIGESLCHGEDTGKSYMWSLPD</sequence>
<protein>
    <submittedName>
        <fullName evidence="1">Beige protein-like 1</fullName>
    </submittedName>
</protein>
<reference evidence="1 2" key="1">
    <citation type="submission" date="2024-05" db="EMBL/GenBank/DDBJ databases">
        <title>A draft genome resource for the thread blight pathogen Marasmius tenuissimus strain MS-2.</title>
        <authorList>
            <person name="Yulfo-Soto G.E."/>
            <person name="Baruah I.K."/>
            <person name="Amoako-Attah I."/>
            <person name="Bukari Y."/>
            <person name="Meinhardt L.W."/>
            <person name="Bailey B.A."/>
            <person name="Cohen S.P."/>
        </authorList>
    </citation>
    <scope>NUCLEOTIDE SEQUENCE [LARGE SCALE GENOMIC DNA]</scope>
    <source>
        <strain evidence="1 2">MS-2</strain>
    </source>
</reference>
<accession>A0ABR2ZRJ2</accession>
<comment type="caution">
    <text evidence="1">The sequence shown here is derived from an EMBL/GenBank/DDBJ whole genome shotgun (WGS) entry which is preliminary data.</text>
</comment>
<dbReference type="EMBL" id="JBBXMP010000075">
    <property type="protein sequence ID" value="KAL0063706.1"/>
    <property type="molecule type" value="Genomic_DNA"/>
</dbReference>
<organism evidence="1 2">
    <name type="scientific">Marasmius tenuissimus</name>
    <dbReference type="NCBI Taxonomy" id="585030"/>
    <lineage>
        <taxon>Eukaryota</taxon>
        <taxon>Fungi</taxon>
        <taxon>Dikarya</taxon>
        <taxon>Basidiomycota</taxon>
        <taxon>Agaricomycotina</taxon>
        <taxon>Agaricomycetes</taxon>
        <taxon>Agaricomycetidae</taxon>
        <taxon>Agaricales</taxon>
        <taxon>Marasmiineae</taxon>
        <taxon>Marasmiaceae</taxon>
        <taxon>Marasmius</taxon>
    </lineage>
</organism>